<dbReference type="InterPro" id="IPR052345">
    <property type="entry name" value="Rad_response_metalloprotease"/>
</dbReference>
<evidence type="ECO:0000313" key="3">
    <source>
        <dbReference type="EMBL" id="VAW42600.1"/>
    </source>
</evidence>
<evidence type="ECO:0000313" key="4">
    <source>
        <dbReference type="EMBL" id="VAW42642.1"/>
    </source>
</evidence>
<dbReference type="PANTHER" id="PTHR43236:SF1">
    <property type="entry name" value="BLL7220 PROTEIN"/>
    <property type="match status" value="1"/>
</dbReference>
<dbReference type="EMBL" id="UOEW01000369">
    <property type="protein sequence ID" value="VAW42600.1"/>
    <property type="molecule type" value="Genomic_DNA"/>
</dbReference>
<organism evidence="4">
    <name type="scientific">hydrothermal vent metagenome</name>
    <dbReference type="NCBI Taxonomy" id="652676"/>
    <lineage>
        <taxon>unclassified sequences</taxon>
        <taxon>metagenomes</taxon>
        <taxon>ecological metagenomes</taxon>
    </lineage>
</organism>
<dbReference type="Gene3D" id="1.10.10.2910">
    <property type="match status" value="1"/>
</dbReference>
<feature type="compositionally biased region" description="Acidic residues" evidence="1">
    <location>
        <begin position="271"/>
        <end position="281"/>
    </location>
</feature>
<reference evidence="4" key="1">
    <citation type="submission" date="2018-06" db="EMBL/GenBank/DDBJ databases">
        <authorList>
            <person name="Zhirakovskaya E."/>
        </authorList>
    </citation>
    <scope>NUCLEOTIDE SEQUENCE</scope>
</reference>
<feature type="region of interest" description="Disordered" evidence="1">
    <location>
        <begin position="270"/>
        <end position="289"/>
    </location>
</feature>
<sequence>MTEIWKFHATKLGEIFAKEQKITSLPVDPIEIAEKLDILVEPLPADKRGVSGMLMESNNNFGIMYATYVDNIGFQNFCIAHELGHYSIAGHYEQLMGNGFHESSAGFVSNEKYELEADHFAAGLLMPSFLFDAELNKHQSGLNAVESLSRQCNTSLTATAIRYAQKTPDPVAIVVSEGEIIDYCFMSDELKELNRLTWIRQGSRLSKNTVTFRFNSAPQNISNCNKADGETTLLDWFGSSLPYVVYEEVVGLGGYGKTLTVLSLEPIPDQESLDEEDELEESWTPRFKR</sequence>
<proteinExistence type="predicted"/>
<dbReference type="AlphaFoldDB" id="A0A3B0VU95"/>
<dbReference type="PANTHER" id="PTHR43236">
    <property type="entry name" value="ANTITOXIN HIGA1"/>
    <property type="match status" value="1"/>
</dbReference>
<dbReference type="EMBL" id="UOEW01000369">
    <property type="protein sequence ID" value="VAW42642.1"/>
    <property type="molecule type" value="Genomic_DNA"/>
</dbReference>
<protein>
    <recommendedName>
        <fullName evidence="2">IrrE N-terminal-like domain-containing protein</fullName>
    </recommendedName>
</protein>
<evidence type="ECO:0000256" key="1">
    <source>
        <dbReference type="SAM" id="MobiDB-lite"/>
    </source>
</evidence>
<feature type="domain" description="IrrE N-terminal-like" evidence="2">
    <location>
        <begin position="34"/>
        <end position="158"/>
    </location>
</feature>
<dbReference type="InterPro" id="IPR010359">
    <property type="entry name" value="IrrE_HExxH"/>
</dbReference>
<evidence type="ECO:0000259" key="2">
    <source>
        <dbReference type="Pfam" id="PF06114"/>
    </source>
</evidence>
<accession>A0A3B0VU95</accession>
<name>A0A3B0VU95_9ZZZZ</name>
<gene>
    <name evidence="3" type="ORF">MNBD_GAMMA01-1353</name>
    <name evidence="4" type="ORF">MNBD_GAMMA01-1380</name>
</gene>
<dbReference type="Pfam" id="PF06114">
    <property type="entry name" value="Peptidase_M78"/>
    <property type="match status" value="1"/>
</dbReference>